<dbReference type="PANTHER" id="PTHR28013">
    <property type="entry name" value="PROTEIN DCV1-RELATED"/>
    <property type="match status" value="1"/>
</dbReference>
<evidence type="ECO:0000256" key="1">
    <source>
        <dbReference type="SAM" id="MobiDB-lite"/>
    </source>
</evidence>
<proteinExistence type="predicted"/>
<dbReference type="STRING" id="1884261.A0A5C3QZR8"/>
<feature type="compositionally biased region" description="Polar residues" evidence="1">
    <location>
        <begin position="368"/>
        <end position="386"/>
    </location>
</feature>
<dbReference type="GO" id="GO:0032153">
    <property type="term" value="C:cell division site"/>
    <property type="evidence" value="ECO:0007669"/>
    <property type="project" value="TreeGrafter"/>
</dbReference>
<feature type="compositionally biased region" description="Polar residues" evidence="1">
    <location>
        <begin position="232"/>
        <end position="247"/>
    </location>
</feature>
<feature type="region of interest" description="Disordered" evidence="1">
    <location>
        <begin position="203"/>
        <end position="281"/>
    </location>
</feature>
<evidence type="ECO:0000313" key="3">
    <source>
        <dbReference type="EMBL" id="TFL06837.1"/>
    </source>
</evidence>
<dbReference type="InterPro" id="IPR009571">
    <property type="entry name" value="SUR7/Rim9-like_fungi"/>
</dbReference>
<feature type="transmembrane region" description="Helical" evidence="2">
    <location>
        <begin position="12"/>
        <end position="31"/>
    </location>
</feature>
<dbReference type="GO" id="GO:0005886">
    <property type="term" value="C:plasma membrane"/>
    <property type="evidence" value="ECO:0007669"/>
    <property type="project" value="InterPro"/>
</dbReference>
<reference evidence="3 4" key="1">
    <citation type="journal article" date="2019" name="Nat. Ecol. Evol.">
        <title>Megaphylogeny resolves global patterns of mushroom evolution.</title>
        <authorList>
            <person name="Varga T."/>
            <person name="Krizsan K."/>
            <person name="Foldi C."/>
            <person name="Dima B."/>
            <person name="Sanchez-Garcia M."/>
            <person name="Sanchez-Ramirez S."/>
            <person name="Szollosi G.J."/>
            <person name="Szarkandi J.G."/>
            <person name="Papp V."/>
            <person name="Albert L."/>
            <person name="Andreopoulos W."/>
            <person name="Angelini C."/>
            <person name="Antonin V."/>
            <person name="Barry K.W."/>
            <person name="Bougher N.L."/>
            <person name="Buchanan P."/>
            <person name="Buyck B."/>
            <person name="Bense V."/>
            <person name="Catcheside P."/>
            <person name="Chovatia M."/>
            <person name="Cooper J."/>
            <person name="Damon W."/>
            <person name="Desjardin D."/>
            <person name="Finy P."/>
            <person name="Geml J."/>
            <person name="Haridas S."/>
            <person name="Hughes K."/>
            <person name="Justo A."/>
            <person name="Karasinski D."/>
            <person name="Kautmanova I."/>
            <person name="Kiss B."/>
            <person name="Kocsube S."/>
            <person name="Kotiranta H."/>
            <person name="LaButti K.M."/>
            <person name="Lechner B.E."/>
            <person name="Liimatainen K."/>
            <person name="Lipzen A."/>
            <person name="Lukacs Z."/>
            <person name="Mihaltcheva S."/>
            <person name="Morgado L.N."/>
            <person name="Niskanen T."/>
            <person name="Noordeloos M.E."/>
            <person name="Ohm R.A."/>
            <person name="Ortiz-Santana B."/>
            <person name="Ovrebo C."/>
            <person name="Racz N."/>
            <person name="Riley R."/>
            <person name="Savchenko A."/>
            <person name="Shiryaev A."/>
            <person name="Soop K."/>
            <person name="Spirin V."/>
            <person name="Szebenyi C."/>
            <person name="Tomsovsky M."/>
            <person name="Tulloss R.E."/>
            <person name="Uehling J."/>
            <person name="Grigoriev I.V."/>
            <person name="Vagvolgyi C."/>
            <person name="Papp T."/>
            <person name="Martin F.M."/>
            <person name="Miettinen O."/>
            <person name="Hibbett D.S."/>
            <person name="Nagy L.G."/>
        </authorList>
    </citation>
    <scope>NUCLEOTIDE SEQUENCE [LARGE SCALE GENOMIC DNA]</scope>
    <source>
        <strain evidence="3 4">CBS 309.79</strain>
    </source>
</reference>
<feature type="compositionally biased region" description="Polar residues" evidence="1">
    <location>
        <begin position="393"/>
        <end position="410"/>
    </location>
</feature>
<keyword evidence="2" id="KW-0472">Membrane</keyword>
<keyword evidence="4" id="KW-1185">Reference proteome</keyword>
<dbReference type="InterPro" id="IPR051380">
    <property type="entry name" value="pH-response_reg_palI/RIM9"/>
</dbReference>
<name>A0A5C3QZR8_9AGAR</name>
<evidence type="ECO:0000256" key="2">
    <source>
        <dbReference type="SAM" id="Phobius"/>
    </source>
</evidence>
<dbReference type="Pfam" id="PF06687">
    <property type="entry name" value="SUR7"/>
    <property type="match status" value="1"/>
</dbReference>
<feature type="compositionally biased region" description="Polar residues" evidence="1">
    <location>
        <begin position="499"/>
        <end position="510"/>
    </location>
</feature>
<accession>A0A5C3QZR8</accession>
<protein>
    <submittedName>
        <fullName evidence="3">SUR7/PalI family-domain-containing protein</fullName>
    </submittedName>
</protein>
<dbReference type="PANTHER" id="PTHR28013:SF4">
    <property type="entry name" value="MARVEL DOMAIN-CONTAINING PROTEIN"/>
    <property type="match status" value="1"/>
</dbReference>
<feature type="transmembrane region" description="Helical" evidence="2">
    <location>
        <begin position="134"/>
        <end position="156"/>
    </location>
</feature>
<dbReference type="GO" id="GO:0035838">
    <property type="term" value="C:growing cell tip"/>
    <property type="evidence" value="ECO:0007669"/>
    <property type="project" value="TreeGrafter"/>
</dbReference>
<dbReference type="Proteomes" id="UP000305067">
    <property type="component" value="Unassembled WGS sequence"/>
</dbReference>
<dbReference type="EMBL" id="ML178815">
    <property type="protein sequence ID" value="TFL06837.1"/>
    <property type="molecule type" value="Genomic_DNA"/>
</dbReference>
<feature type="compositionally biased region" description="Basic and acidic residues" evidence="1">
    <location>
        <begin position="258"/>
        <end position="267"/>
    </location>
</feature>
<organism evidence="3 4">
    <name type="scientific">Pterulicium gracile</name>
    <dbReference type="NCBI Taxonomy" id="1884261"/>
    <lineage>
        <taxon>Eukaryota</taxon>
        <taxon>Fungi</taxon>
        <taxon>Dikarya</taxon>
        <taxon>Basidiomycota</taxon>
        <taxon>Agaricomycotina</taxon>
        <taxon>Agaricomycetes</taxon>
        <taxon>Agaricomycetidae</taxon>
        <taxon>Agaricales</taxon>
        <taxon>Pleurotineae</taxon>
        <taxon>Pterulaceae</taxon>
        <taxon>Pterulicium</taxon>
    </lineage>
</organism>
<feature type="transmembrane region" description="Helical" evidence="2">
    <location>
        <begin position="97"/>
        <end position="122"/>
    </location>
</feature>
<feature type="transmembrane region" description="Helical" evidence="2">
    <location>
        <begin position="176"/>
        <end position="195"/>
    </location>
</feature>
<evidence type="ECO:0000313" key="4">
    <source>
        <dbReference type="Proteomes" id="UP000305067"/>
    </source>
</evidence>
<gene>
    <name evidence="3" type="ORF">BDV98DRAFT_600827</name>
</gene>
<keyword evidence="2" id="KW-1133">Transmembrane helix</keyword>
<feature type="region of interest" description="Disordered" evidence="1">
    <location>
        <begin position="499"/>
        <end position="590"/>
    </location>
</feature>
<dbReference type="OrthoDB" id="3365245at2759"/>
<feature type="region of interest" description="Disordered" evidence="1">
    <location>
        <begin position="357"/>
        <end position="410"/>
    </location>
</feature>
<dbReference type="AlphaFoldDB" id="A0A5C3QZR8"/>
<keyword evidence="2" id="KW-0812">Transmembrane</keyword>
<sequence>MGCIRPATPGFLVTLAATVLLAIVSFCVPWFKSVYFLKANFTQNNVTGSITFGTLGYCLDLPGNQTCSQPSVGYQLDINALVGNDSRFDIPNVVVEWVTYALVLHIVALAFSAGSAVFGLLAHVREMSMACCSTCVSGFAAVVALLAFVFDLAFFFLAKSRINDVPGGSAQIGNAIWLTLAAWALLFFSGCFYTIGRCCISDRSGSGGRKPRNDKEDNWNPPQSAPGPTYNGGYQSTPGSYSQNPANNYGGDQMRMNAVKDDNDRKARQQQLEGGLPNFSETQPLTARIEGNDVYFDDEPPRTVGATGVTAVTSAAAVGAGAAAVSAANRRHPGYAPSPAGSRAVDEYYNLTQPAAAAAAGSYPPNQPRRQGSGYSNGYPASQNNYPVPPMPQSTQDYSPGQGPQRQYSSHDYYAPAAGVAAAGVAGAVAGREYGHAHGGTSYHSAVDHQQQPSNYAAYDPYAQSAPSPVYNNAAAPGFLAATTPRTTGYSSHQNSYYTAQTPGSMNVETPTAAYTGGYGQNSVPPLNDDQRGASPPFPQAAGSDPYGRIATAVGGPQSHRTASPDAYSDMPPGYEQPTAASYFPPVEKR</sequence>